<keyword evidence="6" id="KW-1185">Reference proteome</keyword>
<organism evidence="5 6">
    <name type="scientific">Arthrobacter russicus</name>
    <dbReference type="NCBI Taxonomy" id="172040"/>
    <lineage>
        <taxon>Bacteria</taxon>
        <taxon>Bacillati</taxon>
        <taxon>Actinomycetota</taxon>
        <taxon>Actinomycetes</taxon>
        <taxon>Micrococcales</taxon>
        <taxon>Micrococcaceae</taxon>
        <taxon>Arthrobacter</taxon>
    </lineage>
</organism>
<dbReference type="PANTHER" id="PTHR21661">
    <property type="entry name" value="EPOXIDE HYDROLASE 1-RELATED"/>
    <property type="match status" value="1"/>
</dbReference>
<evidence type="ECO:0000259" key="4">
    <source>
        <dbReference type="Pfam" id="PF06441"/>
    </source>
</evidence>
<comment type="similarity">
    <text evidence="1">Belongs to the peptidase S33 family.</text>
</comment>
<sequence>MSGAAPGRFVVELPDEDVARMLQLIDQERRRAPAPEAAWASAADCRGFDRLCDYWLNGFDWSAQQARLNEQPQFTLEVDGVLVHFVHQRAAGGPGIPLLLAHSWPSTFLEYLPLVPVLTNPSAYGIPGPGFDVVIPSLPGFGFSERPRGKAWSYAATAGLWHRLMQQLGYSEFAVSGTGFGAGVASMMAWQHPERMSALQLNSVDVPPPPSPEQALSTAELLALAQSGCWDAAAPAQPCGLVPKSNMLSFALADSPYSVAAWIVQRWRLWAGPAADLSEASDHDSLLTMLSLYWLTGTTGASILDFYDNRAEPPRLEPGQKITVPTAIGVFPDSAGNRGPDGAEFEWQKRLYRLERITEFPRIGSFGVIHDPQLLARELFQFVQDCAR</sequence>
<feature type="domain" description="Epoxide hydrolase N-terminal" evidence="4">
    <location>
        <begin position="8"/>
        <end position="111"/>
    </location>
</feature>
<evidence type="ECO:0000313" key="5">
    <source>
        <dbReference type="EMBL" id="MDR6271219.1"/>
    </source>
</evidence>
<dbReference type="PRINTS" id="PR00412">
    <property type="entry name" value="EPOXHYDRLASE"/>
</dbReference>
<dbReference type="Pfam" id="PF06441">
    <property type="entry name" value="EHN"/>
    <property type="match status" value="1"/>
</dbReference>
<dbReference type="EMBL" id="JAVDQF010000001">
    <property type="protein sequence ID" value="MDR6271219.1"/>
    <property type="molecule type" value="Genomic_DNA"/>
</dbReference>
<dbReference type="RefSeq" id="WP_309800884.1">
    <property type="nucleotide sequence ID" value="NZ_BAAAHY010000006.1"/>
</dbReference>
<dbReference type="SUPFAM" id="SSF53474">
    <property type="entry name" value="alpha/beta-Hydrolases"/>
    <property type="match status" value="1"/>
</dbReference>
<dbReference type="PRINTS" id="PR00111">
    <property type="entry name" value="ABHYDROLASE"/>
</dbReference>
<dbReference type="PANTHER" id="PTHR21661:SF35">
    <property type="entry name" value="EPOXIDE HYDROLASE"/>
    <property type="match status" value="1"/>
</dbReference>
<evidence type="ECO:0000256" key="2">
    <source>
        <dbReference type="ARBA" id="ARBA00022797"/>
    </source>
</evidence>
<evidence type="ECO:0000313" key="6">
    <source>
        <dbReference type="Proteomes" id="UP001185069"/>
    </source>
</evidence>
<dbReference type="InterPro" id="IPR000073">
    <property type="entry name" value="AB_hydrolase_1"/>
</dbReference>
<reference evidence="5 6" key="1">
    <citation type="submission" date="2023-07" db="EMBL/GenBank/DDBJ databases">
        <title>Sequencing the genomes of 1000 actinobacteria strains.</title>
        <authorList>
            <person name="Klenk H.-P."/>
        </authorList>
    </citation>
    <scope>NUCLEOTIDE SEQUENCE [LARGE SCALE GENOMIC DNA]</scope>
    <source>
        <strain evidence="5 6">DSM 14555</strain>
    </source>
</reference>
<dbReference type="Gene3D" id="3.40.50.1820">
    <property type="entry name" value="alpha/beta hydrolase"/>
    <property type="match status" value="1"/>
</dbReference>
<dbReference type="InterPro" id="IPR016292">
    <property type="entry name" value="Epoxide_hydrolase"/>
</dbReference>
<dbReference type="InterPro" id="IPR029058">
    <property type="entry name" value="AB_hydrolase_fold"/>
</dbReference>
<evidence type="ECO:0000256" key="1">
    <source>
        <dbReference type="ARBA" id="ARBA00010088"/>
    </source>
</evidence>
<dbReference type="InterPro" id="IPR000639">
    <property type="entry name" value="Epox_hydrolase-like"/>
</dbReference>
<gene>
    <name evidence="5" type="ORF">JOE69_003457</name>
</gene>
<dbReference type="Proteomes" id="UP001185069">
    <property type="component" value="Unassembled WGS sequence"/>
</dbReference>
<accession>A0ABU1JFK0</accession>
<name>A0ABU1JFK0_9MICC</name>
<evidence type="ECO:0000256" key="3">
    <source>
        <dbReference type="ARBA" id="ARBA00022801"/>
    </source>
</evidence>
<dbReference type="InterPro" id="IPR010497">
    <property type="entry name" value="Epoxide_hydro_N"/>
</dbReference>
<keyword evidence="3" id="KW-0378">Hydrolase</keyword>
<proteinExistence type="inferred from homology"/>
<comment type="caution">
    <text evidence="5">The sequence shown here is derived from an EMBL/GenBank/DDBJ whole genome shotgun (WGS) entry which is preliminary data.</text>
</comment>
<protein>
    <submittedName>
        <fullName evidence="5">Pimeloyl-ACP methyl ester carboxylesterase</fullName>
    </submittedName>
</protein>
<dbReference type="PIRSF" id="PIRSF001112">
    <property type="entry name" value="Epoxide_hydrolase"/>
    <property type="match status" value="1"/>
</dbReference>
<keyword evidence="2" id="KW-0058">Aromatic hydrocarbons catabolism</keyword>